<geneLocation type="plasmid" evidence="3">
    <name>sym pNGR234b</name>
</geneLocation>
<feature type="region of interest" description="Disordered" evidence="1">
    <location>
        <begin position="1"/>
        <end position="60"/>
    </location>
</feature>
<proteinExistence type="predicted"/>
<evidence type="ECO:0000256" key="1">
    <source>
        <dbReference type="SAM" id="MobiDB-lite"/>
    </source>
</evidence>
<keyword evidence="2" id="KW-0614">Plasmid</keyword>
<sequence length="60" mass="6522">MPKLYPNPAPTENRREPRHTLGQPDRGQEKPAEPPVKKPEDSKSPTDPALLPIGDPAGMA</sequence>
<organism evidence="2 3">
    <name type="scientific">Sinorhizobium fredii (strain NBRC 101917 / NGR234)</name>
    <dbReference type="NCBI Taxonomy" id="394"/>
    <lineage>
        <taxon>Bacteria</taxon>
        <taxon>Pseudomonadati</taxon>
        <taxon>Pseudomonadota</taxon>
        <taxon>Alphaproteobacteria</taxon>
        <taxon>Hyphomicrobiales</taxon>
        <taxon>Rhizobiaceae</taxon>
        <taxon>Sinorhizobium/Ensifer group</taxon>
        <taxon>Sinorhizobium</taxon>
    </lineage>
</organism>
<name>C3KQJ5_SINFN</name>
<dbReference type="RefSeq" id="WP_015887010.1">
    <property type="nucleotide sequence ID" value="NC_012586.1"/>
</dbReference>
<protein>
    <submittedName>
        <fullName evidence="2">Uncharacterized protein</fullName>
    </submittedName>
</protein>
<evidence type="ECO:0000313" key="3">
    <source>
        <dbReference type="Proteomes" id="UP000001054"/>
    </source>
</evidence>
<dbReference type="KEGG" id="rhi:NGR_b08970"/>
<gene>
    <name evidence="2" type="ordered locus">NGR_b08970</name>
</gene>
<dbReference type="EMBL" id="CP000874">
    <property type="protein sequence ID" value="ACP22353.1"/>
    <property type="molecule type" value="Genomic_DNA"/>
</dbReference>
<keyword evidence="3" id="KW-1185">Reference proteome</keyword>
<dbReference type="Proteomes" id="UP000001054">
    <property type="component" value="Plasmid pNGR234b"/>
</dbReference>
<dbReference type="HOGENOM" id="CLU_150041_1_0_5"/>
<evidence type="ECO:0000313" key="2">
    <source>
        <dbReference type="EMBL" id="ACP22353.1"/>
    </source>
</evidence>
<accession>C3KQJ5</accession>
<reference evidence="3" key="1">
    <citation type="journal article" date="2004" name="J. Bacteriol.">
        <title>An evolutionary hot spot: the pNGR234b replicon of Rhizobium sp. strain NGR234.</title>
        <authorList>
            <person name="Streit W.R."/>
            <person name="Schmitz R.A."/>
            <person name="Perret X."/>
            <person name="Staehelin C."/>
            <person name="Deakin W.J."/>
            <person name="Raasch C."/>
            <person name="Liesegang H."/>
            <person name="Broughton W.J."/>
        </authorList>
    </citation>
    <scope>NUCLEOTIDE SEQUENCE [LARGE SCALE GENOMIC DNA]</scope>
    <source>
        <strain evidence="3">NBRC 101917 / NGR234</strain>
    </source>
</reference>
<dbReference type="PATRIC" id="fig|394.7.peg.1330"/>
<dbReference type="AlphaFoldDB" id="C3KQJ5"/>
<feature type="compositionally biased region" description="Basic and acidic residues" evidence="1">
    <location>
        <begin position="26"/>
        <end position="44"/>
    </location>
</feature>
<reference evidence="2 3" key="2">
    <citation type="journal article" date="2009" name="Appl. Environ. Microbiol.">
        <title>Rhizobium sp. strain NGR234 possesses a remarkable number of secretion systems.</title>
        <authorList>
            <person name="Schmeisser C."/>
            <person name="Liesegang H."/>
            <person name="Krysciak D."/>
            <person name="Bakkou N."/>
            <person name="Le Quere A."/>
            <person name="Wollherr A."/>
            <person name="Heinemeyer I."/>
            <person name="Morgenstern B."/>
            <person name="Pommerening-Roeser A."/>
            <person name="Flores M."/>
            <person name="Palacios R."/>
            <person name="Brenner S."/>
            <person name="Gottschalk G."/>
            <person name="Schmitz R.A."/>
            <person name="Broughton W.J."/>
            <person name="Perret X."/>
            <person name="Strittmatter A.W."/>
            <person name="Streit W.R."/>
        </authorList>
    </citation>
    <scope>NUCLEOTIDE SEQUENCE [LARGE SCALE GENOMIC DNA]</scope>
    <source>
        <strain evidence="3">NBRC 101917 / NGR234</strain>
    </source>
</reference>